<evidence type="ECO:0000256" key="10">
    <source>
        <dbReference type="ARBA" id="ARBA00023004"/>
    </source>
</evidence>
<comment type="similarity">
    <text evidence="4 14">Belongs to the cytochrome P450 family.</text>
</comment>
<dbReference type="PANTHER" id="PTHR24292:SF54">
    <property type="entry name" value="CYP9F3-RELATED"/>
    <property type="match status" value="1"/>
</dbReference>
<evidence type="ECO:0000256" key="12">
    <source>
        <dbReference type="ARBA" id="ARBA00023136"/>
    </source>
</evidence>
<dbReference type="InterPro" id="IPR050476">
    <property type="entry name" value="Insect_CytP450_Detox"/>
</dbReference>
<evidence type="ECO:0000256" key="7">
    <source>
        <dbReference type="ARBA" id="ARBA00022824"/>
    </source>
</evidence>
<dbReference type="CDD" id="cd11056">
    <property type="entry name" value="CYP6-like"/>
    <property type="match status" value="1"/>
</dbReference>
<sequence>MYSLITTSWIFDIIIMVTPLILFVFYKMKKKYDYFKDRGMPYYETGYKNVVNWKVLFLKETIEDSIDKVYTKMAGYKYAGLPGVFGKPSILLLDPEIIEKILIKDFSYFQDRINSNFDSKVNPLQENLFNLKGQMWKTLRSKLSSTFTSGKLKWMFSQISSCTDVLLEYLNEKATGEDFLIRDIISCYGFDIIASCAFGLDSQAQKNPDNEFRKKASRIFKPSVLAMIKHTVSFLFPKLAKILKINPIDPEISEFFCTLTKETLNQRKESGITRNDFLQLLLQLKEKGYVEYEANEASEVENSDSTNEKIEFTDEFLAAQLFTFFIAGFEPVTTLIVYTLYALSKEPEVQSKVRDEVMKAKEKYGPITYDSLKEMTYLETVMAETLRLHPPARLMIRTCTKTYTLDDGNQIEKDTIIIIPNYSIQRDQKYFPNPEEFKPERFADGEQLSIRQGRGIYLPFGDGPRVCIARRFALLEAKMAVAKVVENFQINASSKNIEPLKRDPKTFITNPIGGLWLKMEKIL</sequence>
<keyword evidence="5 13" id="KW-0349">Heme</keyword>
<name>A0A0P4VTK3_9HEMI</name>
<reference evidence="16" key="1">
    <citation type="journal article" date="2016" name="PLoS Negl. Trop. Dis.">
        <title>A Deep Insight into the Sialome of Rhodnius neglectus, a Vector of Chagas Disease.</title>
        <authorList>
            <person name="Santiago P.B."/>
            <person name="Assumpcao T.C."/>
            <person name="Araujo C.N."/>
            <person name="Bastos I.M."/>
            <person name="Neves D."/>
            <person name="Silva I.G."/>
            <person name="Charneau S."/>
            <person name="Queiroz R.M."/>
            <person name="Raiol T."/>
            <person name="Oliveira J.V."/>
            <person name="Sousa M.V."/>
            <person name="Calvo E."/>
            <person name="Ribeiro J.M."/>
            <person name="Santana J.M."/>
        </authorList>
    </citation>
    <scope>NUCLEOTIDE SEQUENCE</scope>
    <source>
        <tissue evidence="16">Salivary glands</tissue>
    </source>
</reference>
<protein>
    <submittedName>
        <fullName evidence="16">Putative cytochrome p450 6a2</fullName>
    </submittedName>
</protein>
<keyword evidence="12 15" id="KW-0472">Membrane</keyword>
<keyword evidence="11 14" id="KW-0503">Monooxygenase</keyword>
<evidence type="ECO:0000256" key="11">
    <source>
        <dbReference type="ARBA" id="ARBA00023033"/>
    </source>
</evidence>
<dbReference type="PANTHER" id="PTHR24292">
    <property type="entry name" value="CYTOCHROME P450"/>
    <property type="match status" value="1"/>
</dbReference>
<keyword evidence="9 14" id="KW-0560">Oxidoreductase</keyword>
<evidence type="ECO:0000256" key="14">
    <source>
        <dbReference type="RuleBase" id="RU000461"/>
    </source>
</evidence>
<dbReference type="PRINTS" id="PR00463">
    <property type="entry name" value="EP450I"/>
</dbReference>
<dbReference type="SUPFAM" id="SSF48264">
    <property type="entry name" value="Cytochrome P450"/>
    <property type="match status" value="1"/>
</dbReference>
<evidence type="ECO:0000256" key="8">
    <source>
        <dbReference type="ARBA" id="ARBA00022848"/>
    </source>
</evidence>
<dbReference type="InterPro" id="IPR002401">
    <property type="entry name" value="Cyt_P450_E_grp-I"/>
</dbReference>
<evidence type="ECO:0000256" key="2">
    <source>
        <dbReference type="ARBA" id="ARBA00004174"/>
    </source>
</evidence>
<accession>A0A0P4VTK3</accession>
<evidence type="ECO:0000256" key="9">
    <source>
        <dbReference type="ARBA" id="ARBA00023002"/>
    </source>
</evidence>
<keyword evidence="6 13" id="KW-0479">Metal-binding</keyword>
<comment type="subcellular location">
    <subcellularLocation>
        <location evidence="3">Endoplasmic reticulum membrane</location>
        <topology evidence="3">Peripheral membrane protein</topology>
    </subcellularLocation>
    <subcellularLocation>
        <location evidence="2">Microsome membrane</location>
        <topology evidence="2">Peripheral membrane protein</topology>
    </subcellularLocation>
</comment>
<dbReference type="GO" id="GO:0020037">
    <property type="term" value="F:heme binding"/>
    <property type="evidence" value="ECO:0007669"/>
    <property type="project" value="InterPro"/>
</dbReference>
<keyword evidence="7" id="KW-0256">Endoplasmic reticulum</keyword>
<keyword evidence="10 13" id="KW-0408">Iron</keyword>
<feature type="transmembrane region" description="Helical" evidence="15">
    <location>
        <begin position="6"/>
        <end position="26"/>
    </location>
</feature>
<dbReference type="Gene3D" id="1.10.630.10">
    <property type="entry name" value="Cytochrome P450"/>
    <property type="match status" value="1"/>
</dbReference>
<dbReference type="InterPro" id="IPR001128">
    <property type="entry name" value="Cyt_P450"/>
</dbReference>
<keyword evidence="8" id="KW-0492">Microsome</keyword>
<dbReference type="GO" id="GO:0005506">
    <property type="term" value="F:iron ion binding"/>
    <property type="evidence" value="ECO:0007669"/>
    <property type="project" value="InterPro"/>
</dbReference>
<dbReference type="Pfam" id="PF00067">
    <property type="entry name" value="p450"/>
    <property type="match status" value="1"/>
</dbReference>
<dbReference type="InterPro" id="IPR036396">
    <property type="entry name" value="Cyt_P450_sf"/>
</dbReference>
<proteinExistence type="evidence at transcript level"/>
<comment type="cofactor">
    <cofactor evidence="1 13">
        <name>heme</name>
        <dbReference type="ChEBI" id="CHEBI:30413"/>
    </cofactor>
</comment>
<dbReference type="InterPro" id="IPR017972">
    <property type="entry name" value="Cyt_P450_CS"/>
</dbReference>
<evidence type="ECO:0000256" key="5">
    <source>
        <dbReference type="ARBA" id="ARBA00022617"/>
    </source>
</evidence>
<evidence type="ECO:0000256" key="1">
    <source>
        <dbReference type="ARBA" id="ARBA00001971"/>
    </source>
</evidence>
<organism evidence="16">
    <name type="scientific">Rhodnius neglectus</name>
    <dbReference type="NCBI Taxonomy" id="72488"/>
    <lineage>
        <taxon>Eukaryota</taxon>
        <taxon>Metazoa</taxon>
        <taxon>Ecdysozoa</taxon>
        <taxon>Arthropoda</taxon>
        <taxon>Hexapoda</taxon>
        <taxon>Insecta</taxon>
        <taxon>Pterygota</taxon>
        <taxon>Neoptera</taxon>
        <taxon>Paraneoptera</taxon>
        <taxon>Hemiptera</taxon>
        <taxon>Heteroptera</taxon>
        <taxon>Panheteroptera</taxon>
        <taxon>Cimicomorpha</taxon>
        <taxon>Reduviidae</taxon>
        <taxon>Triatominae</taxon>
        <taxon>Rhodnius</taxon>
    </lineage>
</organism>
<evidence type="ECO:0000256" key="6">
    <source>
        <dbReference type="ARBA" id="ARBA00022723"/>
    </source>
</evidence>
<evidence type="ECO:0000256" key="13">
    <source>
        <dbReference type="PIRSR" id="PIRSR602401-1"/>
    </source>
</evidence>
<dbReference type="GO" id="GO:0005789">
    <property type="term" value="C:endoplasmic reticulum membrane"/>
    <property type="evidence" value="ECO:0007669"/>
    <property type="project" value="UniProtKB-SubCell"/>
</dbReference>
<keyword evidence="15" id="KW-1133">Transmembrane helix</keyword>
<feature type="binding site" description="axial binding residue" evidence="13">
    <location>
        <position position="467"/>
    </location>
    <ligand>
        <name>heme</name>
        <dbReference type="ChEBI" id="CHEBI:30413"/>
    </ligand>
    <ligandPart>
        <name>Fe</name>
        <dbReference type="ChEBI" id="CHEBI:18248"/>
    </ligandPart>
</feature>
<evidence type="ECO:0000313" key="16">
    <source>
        <dbReference type="EMBL" id="JAI55308.1"/>
    </source>
</evidence>
<feature type="transmembrane region" description="Helical" evidence="15">
    <location>
        <begin position="316"/>
        <end position="341"/>
    </location>
</feature>
<dbReference type="GO" id="GO:0016705">
    <property type="term" value="F:oxidoreductase activity, acting on paired donors, with incorporation or reduction of molecular oxygen"/>
    <property type="evidence" value="ECO:0007669"/>
    <property type="project" value="InterPro"/>
</dbReference>
<evidence type="ECO:0000256" key="3">
    <source>
        <dbReference type="ARBA" id="ARBA00004406"/>
    </source>
</evidence>
<dbReference type="PRINTS" id="PR00385">
    <property type="entry name" value="P450"/>
</dbReference>
<dbReference type="GO" id="GO:0004497">
    <property type="term" value="F:monooxygenase activity"/>
    <property type="evidence" value="ECO:0007669"/>
    <property type="project" value="UniProtKB-KW"/>
</dbReference>
<evidence type="ECO:0000256" key="4">
    <source>
        <dbReference type="ARBA" id="ARBA00010617"/>
    </source>
</evidence>
<dbReference type="PROSITE" id="PS00086">
    <property type="entry name" value="CYTOCHROME_P450"/>
    <property type="match status" value="1"/>
</dbReference>
<evidence type="ECO:0000256" key="15">
    <source>
        <dbReference type="SAM" id="Phobius"/>
    </source>
</evidence>
<keyword evidence="15" id="KW-0812">Transmembrane</keyword>
<dbReference type="FunFam" id="1.10.630.10:FF:000042">
    <property type="entry name" value="Cytochrome P450"/>
    <property type="match status" value="1"/>
</dbReference>
<dbReference type="AlphaFoldDB" id="A0A0P4VTK3"/>
<dbReference type="EMBL" id="GDKW01001287">
    <property type="protein sequence ID" value="JAI55308.1"/>
    <property type="molecule type" value="mRNA"/>
</dbReference>